<comment type="similarity">
    <text evidence="6">Belongs to the DyP-type peroxidase family.</text>
</comment>
<evidence type="ECO:0000313" key="11">
    <source>
        <dbReference type="Proteomes" id="UP000680206"/>
    </source>
</evidence>
<evidence type="ECO:0000259" key="8">
    <source>
        <dbReference type="Pfam" id="PF04261"/>
    </source>
</evidence>
<evidence type="ECO:0000313" key="10">
    <source>
        <dbReference type="EMBL" id="MBO2457831.1"/>
    </source>
</evidence>
<evidence type="ECO:0000256" key="1">
    <source>
        <dbReference type="ARBA" id="ARBA00001970"/>
    </source>
</evidence>
<evidence type="ECO:0000256" key="2">
    <source>
        <dbReference type="ARBA" id="ARBA00022559"/>
    </source>
</evidence>
<reference evidence="10 11" key="1">
    <citation type="submission" date="2021-03" db="EMBL/GenBank/DDBJ databases">
        <title>Actinomadura violae sp. nov., isolated from lichen in Thailand.</title>
        <authorList>
            <person name="Kanchanasin P."/>
            <person name="Saeng-In P."/>
            <person name="Phongsopitanun W."/>
            <person name="Yuki M."/>
            <person name="Kudo T."/>
            <person name="Ohkuma M."/>
            <person name="Tanasupawat S."/>
        </authorList>
    </citation>
    <scope>NUCLEOTIDE SEQUENCE [LARGE SCALE GENOMIC DNA]</scope>
    <source>
        <strain evidence="10 11">LCR2-06</strain>
    </source>
</reference>
<protein>
    <submittedName>
        <fullName evidence="10">Dyp-type peroxidase</fullName>
    </submittedName>
</protein>
<keyword evidence="4" id="KW-0560">Oxidoreductase</keyword>
<feature type="region of interest" description="Disordered" evidence="7">
    <location>
        <begin position="368"/>
        <end position="393"/>
    </location>
</feature>
<dbReference type="Pfam" id="PF04261">
    <property type="entry name" value="Dyp_perox_N"/>
    <property type="match status" value="1"/>
</dbReference>
<organism evidence="10 11">
    <name type="scientific">Actinomadura violacea</name>
    <dbReference type="NCBI Taxonomy" id="2819934"/>
    <lineage>
        <taxon>Bacteria</taxon>
        <taxon>Bacillati</taxon>
        <taxon>Actinomycetota</taxon>
        <taxon>Actinomycetes</taxon>
        <taxon>Streptosporangiales</taxon>
        <taxon>Thermomonosporaceae</taxon>
        <taxon>Actinomadura</taxon>
    </lineage>
</organism>
<feature type="compositionally biased region" description="Polar residues" evidence="7">
    <location>
        <begin position="18"/>
        <end position="27"/>
    </location>
</feature>
<keyword evidence="11" id="KW-1185">Reference proteome</keyword>
<gene>
    <name evidence="10" type="ORF">J4709_09645</name>
</gene>
<dbReference type="EMBL" id="JAGEPF010000005">
    <property type="protein sequence ID" value="MBO2457831.1"/>
    <property type="molecule type" value="Genomic_DNA"/>
</dbReference>
<keyword evidence="3" id="KW-0479">Metal-binding</keyword>
<dbReference type="SUPFAM" id="SSF54909">
    <property type="entry name" value="Dimeric alpha+beta barrel"/>
    <property type="match status" value="1"/>
</dbReference>
<name>A0ABS3RM72_9ACTN</name>
<dbReference type="InterPro" id="IPR011008">
    <property type="entry name" value="Dimeric_a/b-barrel"/>
</dbReference>
<dbReference type="Pfam" id="PF20628">
    <property type="entry name" value="Dyp_perox_C"/>
    <property type="match status" value="1"/>
</dbReference>
<comment type="cofactor">
    <cofactor evidence="1">
        <name>heme b</name>
        <dbReference type="ChEBI" id="CHEBI:60344"/>
    </cofactor>
</comment>
<feature type="domain" description="Dyp-type peroxidase C-terminal" evidence="9">
    <location>
        <begin position="204"/>
        <end position="368"/>
    </location>
</feature>
<sequence length="393" mass="41549">MALLLPSRDPSFPPFPQVTGQTWTLQTPGVPRARGAPDNGVPHTAISSGDGHDTPIPARAGPPVSAPRAGASQEVLGPLTGSAIFLVVTVDPGGEPVVAELLPDLAGLVRAVGFRVPGGGLTCVTGIGSDAWDRLFSGPRPAELHPFTELNGDVHTAPATPGDLLFHIRAHQMDLCFELAAQIMERLAGAVTVQDEVHGFRYFEQRDLLGFVDGTENPTGEGARAAVVIGAEDPAFAGGSYVIVQKYLHDMRAWNALTVEQQEDAVGRRKLSDIEIPDGMKAPGAHVALTSITGPNGEEREILRDNMPFGNLRDGEFGTYFIGYSATPDVTEEMLRNMFLGDPPGVHDRLLDVSTAVTGTLFHVPAADFLDDPPPLPSDDGSLGIGDLKRSAP</sequence>
<keyword evidence="5" id="KW-0408">Iron</keyword>
<comment type="caution">
    <text evidence="10">The sequence shown here is derived from an EMBL/GenBank/DDBJ whole genome shotgun (WGS) entry which is preliminary data.</text>
</comment>
<dbReference type="Proteomes" id="UP000680206">
    <property type="component" value="Unassembled WGS sequence"/>
</dbReference>
<dbReference type="InterPro" id="IPR006314">
    <property type="entry name" value="Dyp_peroxidase"/>
</dbReference>
<feature type="region of interest" description="Disordered" evidence="7">
    <location>
        <begin position="1"/>
        <end position="56"/>
    </location>
</feature>
<dbReference type="NCBIfam" id="TIGR01413">
    <property type="entry name" value="Dyp_perox_fam"/>
    <property type="match status" value="1"/>
</dbReference>
<evidence type="ECO:0000256" key="5">
    <source>
        <dbReference type="ARBA" id="ARBA00023004"/>
    </source>
</evidence>
<proteinExistence type="inferred from homology"/>
<keyword evidence="2 10" id="KW-0575">Peroxidase</keyword>
<evidence type="ECO:0000256" key="4">
    <source>
        <dbReference type="ARBA" id="ARBA00023002"/>
    </source>
</evidence>
<dbReference type="InterPro" id="IPR048328">
    <property type="entry name" value="Dyp_perox_C"/>
</dbReference>
<evidence type="ECO:0000256" key="6">
    <source>
        <dbReference type="ARBA" id="ARBA00025737"/>
    </source>
</evidence>
<dbReference type="PANTHER" id="PTHR30521">
    <property type="entry name" value="DEFERROCHELATASE/PEROXIDASE"/>
    <property type="match status" value="1"/>
</dbReference>
<evidence type="ECO:0000259" key="9">
    <source>
        <dbReference type="Pfam" id="PF20628"/>
    </source>
</evidence>
<dbReference type="PROSITE" id="PS51404">
    <property type="entry name" value="DYP_PEROXIDASE"/>
    <property type="match status" value="1"/>
</dbReference>
<dbReference type="GO" id="GO:0004601">
    <property type="term" value="F:peroxidase activity"/>
    <property type="evidence" value="ECO:0007669"/>
    <property type="project" value="UniProtKB-KW"/>
</dbReference>
<accession>A0ABS3RM72</accession>
<dbReference type="PANTHER" id="PTHR30521:SF0">
    <property type="entry name" value="DYP-TYPE PEROXIDASE FAMILY PROTEIN"/>
    <property type="match status" value="1"/>
</dbReference>
<feature type="domain" description="Dyp-type peroxidase N-terminal" evidence="8">
    <location>
        <begin position="74"/>
        <end position="201"/>
    </location>
</feature>
<evidence type="ECO:0000256" key="7">
    <source>
        <dbReference type="SAM" id="MobiDB-lite"/>
    </source>
</evidence>
<evidence type="ECO:0000256" key="3">
    <source>
        <dbReference type="ARBA" id="ARBA00022723"/>
    </source>
</evidence>
<dbReference type="InterPro" id="IPR048327">
    <property type="entry name" value="Dyp_perox_N"/>
</dbReference>